<comment type="caution">
    <text evidence="1">The sequence shown here is derived from an EMBL/GenBank/DDBJ whole genome shotgun (WGS) entry which is preliminary data.</text>
</comment>
<reference evidence="1" key="1">
    <citation type="submission" date="2022-08" db="EMBL/GenBank/DDBJ databases">
        <title>Genome Sequence of Fusarium decemcellulare.</title>
        <authorList>
            <person name="Buettner E."/>
        </authorList>
    </citation>
    <scope>NUCLEOTIDE SEQUENCE</scope>
    <source>
        <strain evidence="1">Babe19</strain>
    </source>
</reference>
<dbReference type="EMBL" id="JANRMS010000468">
    <property type="protein sequence ID" value="KAJ3539295.1"/>
    <property type="molecule type" value="Genomic_DNA"/>
</dbReference>
<accession>A0ACC1SGK8</accession>
<dbReference type="Proteomes" id="UP001148629">
    <property type="component" value="Unassembled WGS sequence"/>
</dbReference>
<keyword evidence="2" id="KW-1185">Reference proteome</keyword>
<sequence>MTLKLFFSAALFALATAVGSSDLKEDSLIEFQCGTQEPSEAHKAFSKSMLQWERVSGRQREPFTVDVYFHIISSSESTEDGNISDEIVAEQMDIVNAAYAPHDISFKLVETTRTVNAAWAAGSRAAEMKAQLRQGPYAALNVYVVNVIGGTVLGYCPFPQQVVEGDSTFLQDGCTIRGLTLPGSSTPPFNGGALVHEIGHWMDVYHTFQDGCSPGDRVDDTPAQATAGRECDPNKVYDTCPNDPGTDPIHNWMNYTGDGCWEEFTPGQAARMHSAWEVYRKPGA</sequence>
<evidence type="ECO:0000313" key="1">
    <source>
        <dbReference type="EMBL" id="KAJ3539295.1"/>
    </source>
</evidence>
<organism evidence="1 2">
    <name type="scientific">Fusarium decemcellulare</name>
    <dbReference type="NCBI Taxonomy" id="57161"/>
    <lineage>
        <taxon>Eukaryota</taxon>
        <taxon>Fungi</taxon>
        <taxon>Dikarya</taxon>
        <taxon>Ascomycota</taxon>
        <taxon>Pezizomycotina</taxon>
        <taxon>Sordariomycetes</taxon>
        <taxon>Hypocreomycetidae</taxon>
        <taxon>Hypocreales</taxon>
        <taxon>Nectriaceae</taxon>
        <taxon>Fusarium</taxon>
        <taxon>Fusarium decemcellulare species complex</taxon>
    </lineage>
</organism>
<gene>
    <name evidence="1" type="ORF">NM208_g5548</name>
</gene>
<proteinExistence type="predicted"/>
<name>A0ACC1SGK8_9HYPO</name>
<evidence type="ECO:0000313" key="2">
    <source>
        <dbReference type="Proteomes" id="UP001148629"/>
    </source>
</evidence>
<protein>
    <submittedName>
        <fullName evidence="1">Uncharacterized protein</fullName>
    </submittedName>
</protein>